<gene>
    <name evidence="2" type="ORF">BFS30_16465</name>
</gene>
<protein>
    <recommendedName>
        <fullName evidence="1">SnoaL-like domain-containing protein</fullName>
    </recommendedName>
</protein>
<dbReference type="KEGG" id="psty:BFS30_16465"/>
<dbReference type="InterPro" id="IPR037401">
    <property type="entry name" value="SnoaL-like"/>
</dbReference>
<dbReference type="RefSeq" id="WP_069380295.1">
    <property type="nucleotide sequence ID" value="NZ_CP017141.1"/>
</dbReference>
<evidence type="ECO:0000313" key="2">
    <source>
        <dbReference type="EMBL" id="AOM78630.1"/>
    </source>
</evidence>
<keyword evidence="3" id="KW-1185">Reference proteome</keyword>
<dbReference type="InterPro" id="IPR032710">
    <property type="entry name" value="NTF2-like_dom_sf"/>
</dbReference>
<dbReference type="Gene3D" id="3.10.450.50">
    <property type="match status" value="1"/>
</dbReference>
<organism evidence="2 3">
    <name type="scientific">Pedobacter steynii</name>
    <dbReference type="NCBI Taxonomy" id="430522"/>
    <lineage>
        <taxon>Bacteria</taxon>
        <taxon>Pseudomonadati</taxon>
        <taxon>Bacteroidota</taxon>
        <taxon>Sphingobacteriia</taxon>
        <taxon>Sphingobacteriales</taxon>
        <taxon>Sphingobacteriaceae</taxon>
        <taxon>Pedobacter</taxon>
    </lineage>
</organism>
<name>A0A1D7QJ30_9SPHI</name>
<feature type="domain" description="SnoaL-like" evidence="1">
    <location>
        <begin position="9"/>
        <end position="114"/>
    </location>
</feature>
<dbReference type="SUPFAM" id="SSF54427">
    <property type="entry name" value="NTF2-like"/>
    <property type="match status" value="1"/>
</dbReference>
<proteinExistence type="predicted"/>
<dbReference type="AlphaFoldDB" id="A0A1D7QJ30"/>
<sequence>MKNEAKRVVTEFLTAVQNGDNEKLAALLHPAVIWIQPGENQISGIKNSNAEVFQMVGKMFELSANTLRLTDITSIGANGSKASCVLRWTASQPNGNTMEVDNIDVYTVENGQIIKAEIFSADLEKENQFWA</sequence>
<evidence type="ECO:0000259" key="1">
    <source>
        <dbReference type="Pfam" id="PF12680"/>
    </source>
</evidence>
<dbReference type="EMBL" id="CP017141">
    <property type="protein sequence ID" value="AOM78630.1"/>
    <property type="molecule type" value="Genomic_DNA"/>
</dbReference>
<dbReference type="Proteomes" id="UP000094313">
    <property type="component" value="Chromosome"/>
</dbReference>
<dbReference type="Pfam" id="PF12680">
    <property type="entry name" value="SnoaL_2"/>
    <property type="match status" value="1"/>
</dbReference>
<reference evidence="2 3" key="1">
    <citation type="submission" date="2016-08" db="EMBL/GenBank/DDBJ databases">
        <authorList>
            <person name="Seilhamer J.J."/>
        </authorList>
    </citation>
    <scope>NUCLEOTIDE SEQUENCE [LARGE SCALE GENOMIC DNA]</scope>
    <source>
        <strain evidence="2 3">DX4</strain>
    </source>
</reference>
<accession>A0A1D7QJ30</accession>
<dbReference type="OrthoDB" id="7859473at2"/>
<evidence type="ECO:0000313" key="3">
    <source>
        <dbReference type="Proteomes" id="UP000094313"/>
    </source>
</evidence>